<keyword evidence="2" id="KW-0479">Metal-binding</keyword>
<dbReference type="RefSeq" id="WP_284339631.1">
    <property type="nucleotide sequence ID" value="NZ_BSNS01000007.1"/>
</dbReference>
<dbReference type="InterPro" id="IPR011057">
    <property type="entry name" value="Mss4-like_sf"/>
</dbReference>
<evidence type="ECO:0000256" key="1">
    <source>
        <dbReference type="ARBA" id="ARBA00005495"/>
    </source>
</evidence>
<keyword evidence="3" id="KW-0862">Zinc</keyword>
<evidence type="ECO:0000256" key="3">
    <source>
        <dbReference type="ARBA" id="ARBA00022833"/>
    </source>
</evidence>
<dbReference type="EMBL" id="BSNS01000007">
    <property type="protein sequence ID" value="GLQ54198.1"/>
    <property type="molecule type" value="Genomic_DNA"/>
</dbReference>
<evidence type="ECO:0000313" key="6">
    <source>
        <dbReference type="Proteomes" id="UP001156691"/>
    </source>
</evidence>
<gene>
    <name evidence="5" type="ORF">GCM10010862_14570</name>
</gene>
<comment type="similarity">
    <text evidence="1">Belongs to the Gfa family.</text>
</comment>
<keyword evidence="6" id="KW-1185">Reference proteome</keyword>
<evidence type="ECO:0000259" key="4">
    <source>
        <dbReference type="Pfam" id="PF04828"/>
    </source>
</evidence>
<comment type="caution">
    <text evidence="5">The sequence shown here is derived from an EMBL/GenBank/DDBJ whole genome shotgun (WGS) entry which is preliminary data.</text>
</comment>
<organism evidence="5 6">
    <name type="scientific">Devosia nitrariae</name>
    <dbReference type="NCBI Taxonomy" id="2071872"/>
    <lineage>
        <taxon>Bacteria</taxon>
        <taxon>Pseudomonadati</taxon>
        <taxon>Pseudomonadota</taxon>
        <taxon>Alphaproteobacteria</taxon>
        <taxon>Hyphomicrobiales</taxon>
        <taxon>Devosiaceae</taxon>
        <taxon>Devosia</taxon>
    </lineage>
</organism>
<name>A0ABQ5W2X5_9HYPH</name>
<proteinExistence type="inferred from homology"/>
<dbReference type="Gene3D" id="3.90.1590.10">
    <property type="entry name" value="glutathione-dependent formaldehyde- activating enzyme (gfa)"/>
    <property type="match status" value="1"/>
</dbReference>
<feature type="domain" description="CENP-V/GFA" evidence="4">
    <location>
        <begin position="9"/>
        <end position="38"/>
    </location>
</feature>
<dbReference type="Pfam" id="PF04828">
    <property type="entry name" value="GFA"/>
    <property type="match status" value="1"/>
</dbReference>
<evidence type="ECO:0000256" key="2">
    <source>
        <dbReference type="ARBA" id="ARBA00022723"/>
    </source>
</evidence>
<protein>
    <recommendedName>
        <fullName evidence="4">CENP-V/GFA domain-containing protein</fullName>
    </recommendedName>
</protein>
<dbReference type="InterPro" id="IPR006913">
    <property type="entry name" value="CENP-V/GFA"/>
</dbReference>
<dbReference type="SUPFAM" id="SSF51316">
    <property type="entry name" value="Mss4-like"/>
    <property type="match status" value="1"/>
</dbReference>
<reference evidence="6" key="1">
    <citation type="journal article" date="2019" name="Int. J. Syst. Evol. Microbiol.">
        <title>The Global Catalogue of Microorganisms (GCM) 10K type strain sequencing project: providing services to taxonomists for standard genome sequencing and annotation.</title>
        <authorList>
            <consortium name="The Broad Institute Genomics Platform"/>
            <consortium name="The Broad Institute Genome Sequencing Center for Infectious Disease"/>
            <person name="Wu L."/>
            <person name="Ma J."/>
        </authorList>
    </citation>
    <scope>NUCLEOTIDE SEQUENCE [LARGE SCALE GENOMIC DNA]</scope>
    <source>
        <strain evidence="6">NBRC 112416</strain>
    </source>
</reference>
<sequence length="171" mass="18666">MSAESVQTQTHCACGKVRIDYRGDPIASVICYCDDCQAGGRLIEALPRAQPCRTEDGGTPLVLFRRDRVDYVAGRDLLRPIKLKPGSPTKRNVASCCNTAMLVDFDGGPFWVSAFDCSFAGGAPPPEMNVQTQYRSAPAPVTTSIPSYRRYPVSMIARLLGPWIPMLLGRP</sequence>
<evidence type="ECO:0000313" key="5">
    <source>
        <dbReference type="EMBL" id="GLQ54198.1"/>
    </source>
</evidence>
<accession>A0ABQ5W2X5</accession>
<dbReference type="Proteomes" id="UP001156691">
    <property type="component" value="Unassembled WGS sequence"/>
</dbReference>